<evidence type="ECO:0000256" key="2">
    <source>
        <dbReference type="ARBA" id="ARBA00012528"/>
    </source>
</evidence>
<dbReference type="CDD" id="cd00038">
    <property type="entry name" value="CAP_ED"/>
    <property type="match status" value="1"/>
</dbReference>
<dbReference type="AlphaFoldDB" id="A0A5B7ZRB9"/>
<comment type="catalytic activity">
    <reaction evidence="3">
        <text>2 GTP = 3',3'-c-di-GMP + 2 diphosphate</text>
        <dbReference type="Rhea" id="RHEA:24898"/>
        <dbReference type="ChEBI" id="CHEBI:33019"/>
        <dbReference type="ChEBI" id="CHEBI:37565"/>
        <dbReference type="ChEBI" id="CHEBI:58805"/>
        <dbReference type="EC" id="2.7.7.65"/>
    </reaction>
</comment>
<dbReference type="GO" id="GO:0052621">
    <property type="term" value="F:diguanylate cyclase activity"/>
    <property type="evidence" value="ECO:0007669"/>
    <property type="project" value="UniProtKB-EC"/>
</dbReference>
<dbReference type="InterPro" id="IPR050469">
    <property type="entry name" value="Diguanylate_Cyclase"/>
</dbReference>
<dbReference type="PROSITE" id="PS50042">
    <property type="entry name" value="CNMP_BINDING_3"/>
    <property type="match status" value="1"/>
</dbReference>
<dbReference type="CDD" id="cd01949">
    <property type="entry name" value="GGDEF"/>
    <property type="match status" value="1"/>
</dbReference>
<dbReference type="SUPFAM" id="SSF51206">
    <property type="entry name" value="cAMP-binding domain-like"/>
    <property type="match status" value="1"/>
</dbReference>
<accession>A0A5B7ZRB9</accession>
<keyword evidence="8" id="KW-1185">Reference proteome</keyword>
<dbReference type="KEGG" id="thes:FHQ07_09405"/>
<evidence type="ECO:0000313" key="8">
    <source>
        <dbReference type="Proteomes" id="UP000308149"/>
    </source>
</evidence>
<organism evidence="7 8">
    <name type="scientific">Thermomonas aquatica</name>
    <dbReference type="NCBI Taxonomy" id="2202149"/>
    <lineage>
        <taxon>Bacteria</taxon>
        <taxon>Pseudomonadati</taxon>
        <taxon>Pseudomonadota</taxon>
        <taxon>Gammaproteobacteria</taxon>
        <taxon>Lysobacterales</taxon>
        <taxon>Lysobacteraceae</taxon>
        <taxon>Thermomonas</taxon>
    </lineage>
</organism>
<protein>
    <recommendedName>
        <fullName evidence="2">diguanylate cyclase</fullName>
        <ecNumber evidence="2">2.7.7.65</ecNumber>
    </recommendedName>
</protein>
<evidence type="ECO:0000259" key="5">
    <source>
        <dbReference type="PROSITE" id="PS50042"/>
    </source>
</evidence>
<dbReference type="GO" id="GO:1902201">
    <property type="term" value="P:negative regulation of bacterial-type flagellum-dependent cell motility"/>
    <property type="evidence" value="ECO:0007669"/>
    <property type="project" value="TreeGrafter"/>
</dbReference>
<dbReference type="Pfam" id="PF00990">
    <property type="entry name" value="GGDEF"/>
    <property type="match status" value="1"/>
</dbReference>
<sequence>MLSCGSNRLGGRGVGEGVAAIAQDVAGTRDPGDPHSPALTDAEYALFAQVARTRRVEAGQYLFRRGDLGTAMFVIASGAVDLDFGDDLVGKRLAAREFLGELGLLIGDHARSADATVAESGVLLELGRVEFDALAARDPQLLTQFLRRAIMRVVFNEQALIARLRRRNQELQSTLDTLRATAHRLNQTEALTRTDELTGLANRRGFGTHIEQRRRNSTLAGLSLILIDCDRFKHVNDTHGHLAGDRVLQSVANLLRAVAGPEDIACRLGGDEFCLLVHGDRREDLERMADYILASARALMRMHSNPPQMTTLSLGACSLGPGQNWEHWYTQADTALYRAKRLGGDRVEWQD</sequence>
<dbReference type="InterPro" id="IPR014710">
    <property type="entry name" value="RmlC-like_jellyroll"/>
</dbReference>
<dbReference type="EMBL" id="CP040871">
    <property type="protein sequence ID" value="QDA57508.1"/>
    <property type="molecule type" value="Genomic_DNA"/>
</dbReference>
<dbReference type="Gene3D" id="2.60.120.10">
    <property type="entry name" value="Jelly Rolls"/>
    <property type="match status" value="1"/>
</dbReference>
<dbReference type="InterPro" id="IPR000595">
    <property type="entry name" value="cNMP-bd_dom"/>
</dbReference>
<dbReference type="PROSITE" id="PS50887">
    <property type="entry name" value="GGDEF"/>
    <property type="match status" value="1"/>
</dbReference>
<dbReference type="GO" id="GO:0005737">
    <property type="term" value="C:cytoplasm"/>
    <property type="evidence" value="ECO:0007669"/>
    <property type="project" value="UniProtKB-SubCell"/>
</dbReference>
<dbReference type="InterPro" id="IPR029787">
    <property type="entry name" value="Nucleotide_cyclase"/>
</dbReference>
<dbReference type="InterPro" id="IPR000160">
    <property type="entry name" value="GGDEF_dom"/>
</dbReference>
<dbReference type="SMART" id="SM00100">
    <property type="entry name" value="cNMP"/>
    <property type="match status" value="1"/>
</dbReference>
<keyword evidence="4" id="KW-0175">Coiled coil</keyword>
<name>A0A5B7ZRB9_9GAMM</name>
<dbReference type="PANTHER" id="PTHR45138:SF9">
    <property type="entry name" value="DIGUANYLATE CYCLASE DGCM-RELATED"/>
    <property type="match status" value="1"/>
</dbReference>
<dbReference type="OrthoDB" id="9803824at2"/>
<gene>
    <name evidence="7" type="ORF">FHQ07_09405</name>
</gene>
<dbReference type="GO" id="GO:0043709">
    <property type="term" value="P:cell adhesion involved in single-species biofilm formation"/>
    <property type="evidence" value="ECO:0007669"/>
    <property type="project" value="TreeGrafter"/>
</dbReference>
<feature type="domain" description="GGDEF" evidence="6">
    <location>
        <begin position="220"/>
        <end position="351"/>
    </location>
</feature>
<evidence type="ECO:0000259" key="6">
    <source>
        <dbReference type="PROSITE" id="PS50887"/>
    </source>
</evidence>
<dbReference type="InterPro" id="IPR043128">
    <property type="entry name" value="Rev_trsase/Diguanyl_cyclase"/>
</dbReference>
<evidence type="ECO:0000256" key="3">
    <source>
        <dbReference type="ARBA" id="ARBA00034247"/>
    </source>
</evidence>
<evidence type="ECO:0000313" key="7">
    <source>
        <dbReference type="EMBL" id="QDA57508.1"/>
    </source>
</evidence>
<dbReference type="SUPFAM" id="SSF55073">
    <property type="entry name" value="Nucleotide cyclase"/>
    <property type="match status" value="1"/>
</dbReference>
<dbReference type="InterPro" id="IPR018490">
    <property type="entry name" value="cNMP-bd_dom_sf"/>
</dbReference>
<dbReference type="Pfam" id="PF00027">
    <property type="entry name" value="cNMP_binding"/>
    <property type="match status" value="1"/>
</dbReference>
<evidence type="ECO:0000256" key="4">
    <source>
        <dbReference type="SAM" id="Coils"/>
    </source>
</evidence>
<dbReference type="Proteomes" id="UP000308149">
    <property type="component" value="Chromosome"/>
</dbReference>
<feature type="domain" description="Cyclic nucleotide-binding" evidence="5">
    <location>
        <begin position="39"/>
        <end position="152"/>
    </location>
</feature>
<dbReference type="GO" id="GO:0005886">
    <property type="term" value="C:plasma membrane"/>
    <property type="evidence" value="ECO:0007669"/>
    <property type="project" value="TreeGrafter"/>
</dbReference>
<reference evidence="7 8" key="1">
    <citation type="submission" date="2019-06" db="EMBL/GenBank/DDBJ databases">
        <title>Thermomonas aquatica sp. nov., isolated from an industrial wastewater treatment plant.</title>
        <authorList>
            <person name="Jeon J.H."/>
            <person name="Park D.-S."/>
        </authorList>
    </citation>
    <scope>NUCLEOTIDE SEQUENCE [LARGE SCALE GENOMIC DNA]</scope>
    <source>
        <strain evidence="7 8">SY21</strain>
    </source>
</reference>
<dbReference type="EC" id="2.7.7.65" evidence="2"/>
<dbReference type="Gene3D" id="3.30.70.270">
    <property type="match status" value="1"/>
</dbReference>
<evidence type="ECO:0000256" key="1">
    <source>
        <dbReference type="ARBA" id="ARBA00004496"/>
    </source>
</evidence>
<dbReference type="NCBIfam" id="TIGR00254">
    <property type="entry name" value="GGDEF"/>
    <property type="match status" value="1"/>
</dbReference>
<feature type="coiled-coil region" evidence="4">
    <location>
        <begin position="161"/>
        <end position="188"/>
    </location>
</feature>
<dbReference type="PANTHER" id="PTHR45138">
    <property type="entry name" value="REGULATORY COMPONENTS OF SENSORY TRANSDUCTION SYSTEM"/>
    <property type="match status" value="1"/>
</dbReference>
<comment type="subcellular location">
    <subcellularLocation>
        <location evidence="1">Cytoplasm</location>
    </subcellularLocation>
</comment>
<proteinExistence type="predicted"/>
<dbReference type="SMART" id="SM00267">
    <property type="entry name" value="GGDEF"/>
    <property type="match status" value="1"/>
</dbReference>